<dbReference type="Proteomes" id="UP000830158">
    <property type="component" value="Chromosome"/>
</dbReference>
<evidence type="ECO:0000256" key="1">
    <source>
        <dbReference type="SAM" id="MobiDB-lite"/>
    </source>
</evidence>
<evidence type="ECO:0000313" key="3">
    <source>
        <dbReference type="Proteomes" id="UP000830158"/>
    </source>
</evidence>
<dbReference type="EMBL" id="CP091196">
    <property type="protein sequence ID" value="UQS23995.1"/>
    <property type="molecule type" value="Genomic_DNA"/>
</dbReference>
<reference evidence="2" key="1">
    <citation type="submission" date="2022-01" db="EMBL/GenBank/DDBJ databases">
        <title>PSI-footprinting approach for the identification of protein synthesis inhibitor producers.</title>
        <authorList>
            <person name="Handel F."/>
            <person name="Kulik A."/>
            <person name="Wex K.W."/>
            <person name="Berscheid A."/>
            <person name="Saur J.S."/>
            <person name="Winkler A."/>
            <person name="Wibberg D."/>
            <person name="Kalinowski J."/>
            <person name="Broetz-Oesterhelt H."/>
            <person name="Mast Y."/>
        </authorList>
    </citation>
    <scope>NUCLEOTIDE SEQUENCE</scope>
    <source>
        <strain evidence="2">KNN 49.3e</strain>
    </source>
</reference>
<name>A0ABY4NV89_9PSEU</name>
<accession>A0ABY4NV89</accession>
<proteinExistence type="predicted"/>
<organism evidence="2 3">
    <name type="scientific">Amycolatopsis thermalba</name>
    <dbReference type="NCBI Taxonomy" id="944492"/>
    <lineage>
        <taxon>Bacteria</taxon>
        <taxon>Bacillati</taxon>
        <taxon>Actinomycetota</taxon>
        <taxon>Actinomycetes</taxon>
        <taxon>Pseudonocardiales</taxon>
        <taxon>Pseudonocardiaceae</taxon>
        <taxon>Amycolatopsis</taxon>
    </lineage>
</organism>
<sequence>MKRPEPGGWAKVRLLPLAPALIIADKGDVSRELDHHAPNKGLAVHIPNATGPDRLRR</sequence>
<feature type="region of interest" description="Disordered" evidence="1">
    <location>
        <begin position="34"/>
        <end position="57"/>
    </location>
</feature>
<dbReference type="RefSeq" id="WP_158224418.1">
    <property type="nucleotide sequence ID" value="NZ_CP091196.1"/>
</dbReference>
<gene>
    <name evidence="2" type="ORF">L1857_14730</name>
</gene>
<protein>
    <submittedName>
        <fullName evidence="2">Uncharacterized protein</fullName>
    </submittedName>
</protein>
<evidence type="ECO:0000313" key="2">
    <source>
        <dbReference type="EMBL" id="UQS23995.1"/>
    </source>
</evidence>
<keyword evidence="3" id="KW-1185">Reference proteome</keyword>